<evidence type="ECO:0008006" key="3">
    <source>
        <dbReference type="Google" id="ProtNLM"/>
    </source>
</evidence>
<organism evidence="1 2">
    <name type="scientific">Enterococcus wangshanyuanii</name>
    <dbReference type="NCBI Taxonomy" id="2005703"/>
    <lineage>
        <taxon>Bacteria</taxon>
        <taxon>Bacillati</taxon>
        <taxon>Bacillota</taxon>
        <taxon>Bacilli</taxon>
        <taxon>Lactobacillales</taxon>
        <taxon>Enterococcaceae</taxon>
        <taxon>Enterococcus</taxon>
    </lineage>
</organism>
<evidence type="ECO:0000313" key="1">
    <source>
        <dbReference type="EMBL" id="GGC87945.1"/>
    </source>
</evidence>
<keyword evidence="2" id="KW-1185">Reference proteome</keyword>
<dbReference type="RefSeq" id="WP_088269557.1">
    <property type="nucleotide sequence ID" value="NZ_CP021874.1"/>
</dbReference>
<sequence>MCQYCQGTSFIDNDLLIEFDDSEELVDTVKVYVTSEAKLFLHNDYGAVAVPINYCPMCGRKLEREGNE</sequence>
<dbReference type="Proteomes" id="UP000630615">
    <property type="component" value="Unassembled WGS sequence"/>
</dbReference>
<name>A0ABQ1NZI7_9ENTE</name>
<gene>
    <name evidence="1" type="ORF">GCM10011573_16990</name>
</gene>
<reference evidence="2" key="1">
    <citation type="journal article" date="2019" name="Int. J. Syst. Evol. Microbiol.">
        <title>The Global Catalogue of Microorganisms (GCM) 10K type strain sequencing project: providing services to taxonomists for standard genome sequencing and annotation.</title>
        <authorList>
            <consortium name="The Broad Institute Genomics Platform"/>
            <consortium name="The Broad Institute Genome Sequencing Center for Infectious Disease"/>
            <person name="Wu L."/>
            <person name="Ma J."/>
        </authorList>
    </citation>
    <scope>NUCLEOTIDE SEQUENCE [LARGE SCALE GENOMIC DNA]</scope>
    <source>
        <strain evidence="2">CGMCC 1.15942</strain>
    </source>
</reference>
<comment type="caution">
    <text evidence="1">The sequence shown here is derived from an EMBL/GenBank/DDBJ whole genome shotgun (WGS) entry which is preliminary data.</text>
</comment>
<accession>A0ABQ1NZI7</accession>
<proteinExistence type="predicted"/>
<evidence type="ECO:0000313" key="2">
    <source>
        <dbReference type="Proteomes" id="UP000630615"/>
    </source>
</evidence>
<dbReference type="EMBL" id="BMKI01000002">
    <property type="protein sequence ID" value="GGC87945.1"/>
    <property type="molecule type" value="Genomic_DNA"/>
</dbReference>
<protein>
    <recommendedName>
        <fullName evidence="3">CxxH/CxxC protein</fullName>
    </recommendedName>
</protein>